<protein>
    <recommendedName>
        <fullName evidence="5">RxLR effector protein</fullName>
    </recommendedName>
</protein>
<comment type="similarity">
    <text evidence="2 5">Belongs to the RxLR effector family.</text>
</comment>
<comment type="function">
    <text evidence="5">Effector that suppresses plant defense responses during pathogen infection.</text>
</comment>
<feature type="signal peptide" evidence="5">
    <location>
        <begin position="1"/>
        <end position="22"/>
    </location>
</feature>
<keyword evidence="3 5" id="KW-0964">Secreted</keyword>
<reference evidence="6" key="1">
    <citation type="submission" date="2021-02" db="EMBL/GenBank/DDBJ databases">
        <authorList>
            <person name="Palmer J.M."/>
        </authorList>
    </citation>
    <scope>NUCLEOTIDE SEQUENCE</scope>
    <source>
        <strain evidence="6">SCRP23</strain>
    </source>
</reference>
<sequence length="179" mass="20122">MRLAYFELLVTVTTLFASATAGQPVTSEITSQYVASSVATTKNDAGLQKRYLRTLTTVDDVGDSEEERGLISGAKKLLEKVKTNNAAKKLRKEALAREAALKQAATKAKQAETQKMLDMMLTNRNYRFETFDDFFNKKNIRSQHALPDVLKQQKYKDVYHDFGVYLGEKGHGNVIRVPI</sequence>
<dbReference type="GO" id="GO:0005576">
    <property type="term" value="C:extracellular region"/>
    <property type="evidence" value="ECO:0007669"/>
    <property type="project" value="UniProtKB-SubCell"/>
</dbReference>
<accession>A0A8T1VE83</accession>
<dbReference type="Proteomes" id="UP000693981">
    <property type="component" value="Unassembled WGS sequence"/>
</dbReference>
<keyword evidence="4 5" id="KW-0732">Signal</keyword>
<comment type="domain">
    <text evidence="5">The RxLR-dEER motif acts to carry the protein into the host cell cytoplasm through binding to cell surface phosphatidylinositol-3-phosphate.</text>
</comment>
<organism evidence="6 7">
    <name type="scientific">Phytophthora boehmeriae</name>
    <dbReference type="NCBI Taxonomy" id="109152"/>
    <lineage>
        <taxon>Eukaryota</taxon>
        <taxon>Sar</taxon>
        <taxon>Stramenopiles</taxon>
        <taxon>Oomycota</taxon>
        <taxon>Peronosporomycetes</taxon>
        <taxon>Peronosporales</taxon>
        <taxon>Peronosporaceae</taxon>
        <taxon>Phytophthora</taxon>
    </lineage>
</organism>
<evidence type="ECO:0000313" key="6">
    <source>
        <dbReference type="EMBL" id="KAG7378408.1"/>
    </source>
</evidence>
<dbReference type="Pfam" id="PF16810">
    <property type="entry name" value="RXLR"/>
    <property type="match status" value="1"/>
</dbReference>
<evidence type="ECO:0000256" key="3">
    <source>
        <dbReference type="ARBA" id="ARBA00022525"/>
    </source>
</evidence>
<comment type="subcellular location">
    <subcellularLocation>
        <location evidence="1 5">Secreted</location>
    </subcellularLocation>
</comment>
<proteinExistence type="inferred from homology"/>
<dbReference type="EMBL" id="JAGDFL010001044">
    <property type="protein sequence ID" value="KAG7378408.1"/>
    <property type="molecule type" value="Genomic_DNA"/>
</dbReference>
<evidence type="ECO:0000313" key="7">
    <source>
        <dbReference type="Proteomes" id="UP000693981"/>
    </source>
</evidence>
<feature type="chain" id="PRO_5035967671" description="RxLR effector protein" evidence="5">
    <location>
        <begin position="23"/>
        <end position="179"/>
    </location>
</feature>
<evidence type="ECO:0000256" key="1">
    <source>
        <dbReference type="ARBA" id="ARBA00004613"/>
    </source>
</evidence>
<name>A0A8T1VE83_9STRA</name>
<gene>
    <name evidence="6" type="ORF">PHYBOEH_000378</name>
</gene>
<dbReference type="AlphaFoldDB" id="A0A8T1VE83"/>
<evidence type="ECO:0000256" key="5">
    <source>
        <dbReference type="RuleBase" id="RU367124"/>
    </source>
</evidence>
<dbReference type="InterPro" id="IPR031825">
    <property type="entry name" value="RXLR"/>
</dbReference>
<comment type="caution">
    <text evidence="6">The sequence shown here is derived from an EMBL/GenBank/DDBJ whole genome shotgun (WGS) entry which is preliminary data.</text>
</comment>
<keyword evidence="7" id="KW-1185">Reference proteome</keyword>
<evidence type="ECO:0000256" key="2">
    <source>
        <dbReference type="ARBA" id="ARBA00010400"/>
    </source>
</evidence>
<evidence type="ECO:0000256" key="4">
    <source>
        <dbReference type="ARBA" id="ARBA00022729"/>
    </source>
</evidence>